<dbReference type="RefSeq" id="WP_221419950.1">
    <property type="nucleotide sequence ID" value="NZ_JACHLR010000008.1"/>
</dbReference>
<feature type="transmembrane region" description="Helical" evidence="1">
    <location>
        <begin position="47"/>
        <end position="68"/>
    </location>
</feature>
<evidence type="ECO:0000313" key="3">
    <source>
        <dbReference type="EMBL" id="MBB4858800.1"/>
    </source>
</evidence>
<dbReference type="PANTHER" id="PTHR36435">
    <property type="entry name" value="SLR1288 PROTEIN"/>
    <property type="match status" value="1"/>
</dbReference>
<keyword evidence="3" id="KW-0645">Protease</keyword>
<proteinExistence type="predicted"/>
<feature type="domain" description="CAAX prenyl protease 2/Lysostaphin resistance protein A-like" evidence="2">
    <location>
        <begin position="134"/>
        <end position="219"/>
    </location>
</feature>
<dbReference type="GO" id="GO:0080120">
    <property type="term" value="P:CAAX-box protein maturation"/>
    <property type="evidence" value="ECO:0007669"/>
    <property type="project" value="UniProtKB-ARBA"/>
</dbReference>
<feature type="transmembrane region" description="Helical" evidence="1">
    <location>
        <begin position="20"/>
        <end position="41"/>
    </location>
</feature>
<gene>
    <name evidence="3" type="ORF">HNO88_002126</name>
</gene>
<organism evidence="3 4">
    <name type="scientific">Novosphingobium chloroacetimidivorans</name>
    <dbReference type="NCBI Taxonomy" id="1428314"/>
    <lineage>
        <taxon>Bacteria</taxon>
        <taxon>Pseudomonadati</taxon>
        <taxon>Pseudomonadota</taxon>
        <taxon>Alphaproteobacteria</taxon>
        <taxon>Sphingomonadales</taxon>
        <taxon>Sphingomonadaceae</taxon>
        <taxon>Novosphingobium</taxon>
    </lineage>
</organism>
<protein>
    <submittedName>
        <fullName evidence="3">Membrane protease YdiL (CAAX protease family)</fullName>
    </submittedName>
</protein>
<dbReference type="AlphaFoldDB" id="A0A7W7NX41"/>
<reference evidence="3 4" key="1">
    <citation type="submission" date="2020-08" db="EMBL/GenBank/DDBJ databases">
        <title>Functional genomics of gut bacteria from endangered species of beetles.</title>
        <authorList>
            <person name="Carlos-Shanley C."/>
        </authorList>
    </citation>
    <scope>NUCLEOTIDE SEQUENCE [LARGE SCALE GENOMIC DNA]</scope>
    <source>
        <strain evidence="3 4">S00245</strain>
    </source>
</reference>
<feature type="transmembrane region" description="Helical" evidence="1">
    <location>
        <begin position="88"/>
        <end position="110"/>
    </location>
</feature>
<keyword evidence="1" id="KW-0472">Membrane</keyword>
<name>A0A7W7NX41_9SPHN</name>
<keyword evidence="1" id="KW-1133">Transmembrane helix</keyword>
<dbReference type="InterPro" id="IPR052710">
    <property type="entry name" value="CAAX_protease"/>
</dbReference>
<keyword evidence="1" id="KW-0812">Transmembrane</keyword>
<evidence type="ECO:0000259" key="2">
    <source>
        <dbReference type="Pfam" id="PF02517"/>
    </source>
</evidence>
<sequence>MSEATMTDGVRTMRPGWPEIVAGLVTFAVLLFAFALGFSQLPADRPVLLGVVGSTVGGFAGVGAFVAACGLRIRTLPPFGFRRVASRWLVIAAGMGVAGYGLNYIIQMVYAASFGYDDPQGILHAAARGGALPFFASLLGGATFTPFGEEILFRGVVANALNRYGAWAGIGVSSVIFGLAHGISVVLPVAIMVGVLAAILFRHTGSVWPGIILHCVYNGSNSVASVSGISPVS</sequence>
<keyword evidence="3" id="KW-0378">Hydrolase</keyword>
<dbReference type="GO" id="GO:0006508">
    <property type="term" value="P:proteolysis"/>
    <property type="evidence" value="ECO:0007669"/>
    <property type="project" value="UniProtKB-KW"/>
</dbReference>
<dbReference type="InterPro" id="IPR003675">
    <property type="entry name" value="Rce1/LyrA-like_dom"/>
</dbReference>
<dbReference type="GO" id="GO:0004175">
    <property type="term" value="F:endopeptidase activity"/>
    <property type="evidence" value="ECO:0007669"/>
    <property type="project" value="UniProtKB-ARBA"/>
</dbReference>
<keyword evidence="4" id="KW-1185">Reference proteome</keyword>
<accession>A0A7W7NX41</accession>
<evidence type="ECO:0000313" key="4">
    <source>
        <dbReference type="Proteomes" id="UP000555448"/>
    </source>
</evidence>
<dbReference type="EMBL" id="JACHLR010000008">
    <property type="protein sequence ID" value="MBB4858800.1"/>
    <property type="molecule type" value="Genomic_DNA"/>
</dbReference>
<evidence type="ECO:0000256" key="1">
    <source>
        <dbReference type="SAM" id="Phobius"/>
    </source>
</evidence>
<comment type="caution">
    <text evidence="3">The sequence shown here is derived from an EMBL/GenBank/DDBJ whole genome shotgun (WGS) entry which is preliminary data.</text>
</comment>
<feature type="transmembrane region" description="Helical" evidence="1">
    <location>
        <begin position="176"/>
        <end position="201"/>
    </location>
</feature>
<dbReference type="Proteomes" id="UP000555448">
    <property type="component" value="Unassembled WGS sequence"/>
</dbReference>
<feature type="transmembrane region" description="Helical" evidence="1">
    <location>
        <begin position="122"/>
        <end position="144"/>
    </location>
</feature>
<dbReference type="PANTHER" id="PTHR36435:SF1">
    <property type="entry name" value="CAAX AMINO TERMINAL PROTEASE FAMILY PROTEIN"/>
    <property type="match status" value="1"/>
</dbReference>
<dbReference type="Pfam" id="PF02517">
    <property type="entry name" value="Rce1-like"/>
    <property type="match status" value="1"/>
</dbReference>